<dbReference type="EMBL" id="JAEACU010000001">
    <property type="protein sequence ID" value="KAH7545707.1"/>
    <property type="molecule type" value="Genomic_DNA"/>
</dbReference>
<evidence type="ECO:0000313" key="2">
    <source>
        <dbReference type="Proteomes" id="UP000813462"/>
    </source>
</evidence>
<sequence>MWYPCHSCCRIVHKQHISEYLHFLPHLPQLSLSVFTSTHCLLSSLALQCPCLGILLGTYRRLLHPWPAVQETYQFLEDVPVSRASWLQPLKDVPRGFDFLKLISASSTGGVAKSTMDVHMKATKHHVEFAWSSGLHQWRHVIQVNGNYAPNLIPVFQNMTVAAAINGCSGVFHLASPCIVDSVLFIYFINDLVGSTFKNTGREGRKGICPRERFRCGCGQPRDCKGLDVVVVISPRPDGSATAHSSG</sequence>
<protein>
    <submittedName>
        <fullName evidence="1">Uncharacterized protein</fullName>
    </submittedName>
</protein>
<reference evidence="1" key="1">
    <citation type="journal article" date="2021" name="Front. Plant Sci.">
        <title>Chromosome-Scale Genome Assembly for Chinese Sour Jujube and Insights Into Its Genome Evolution and Domestication Signature.</title>
        <authorList>
            <person name="Shen L.-Y."/>
            <person name="Luo H."/>
            <person name="Wang X.-L."/>
            <person name="Wang X.-M."/>
            <person name="Qiu X.-J."/>
            <person name="Liu H."/>
            <person name="Zhou S.-S."/>
            <person name="Jia K.-H."/>
            <person name="Nie S."/>
            <person name="Bao Y.-T."/>
            <person name="Zhang R.-G."/>
            <person name="Yun Q.-Z."/>
            <person name="Chai Y.-H."/>
            <person name="Lu J.-Y."/>
            <person name="Li Y."/>
            <person name="Zhao S.-W."/>
            <person name="Mao J.-F."/>
            <person name="Jia S.-G."/>
            <person name="Mao Y.-M."/>
        </authorList>
    </citation>
    <scope>NUCLEOTIDE SEQUENCE</scope>
    <source>
        <strain evidence="1">AT0</strain>
        <tissue evidence="1">Leaf</tissue>
    </source>
</reference>
<name>A0A978W173_ZIZJJ</name>
<dbReference type="Proteomes" id="UP000813462">
    <property type="component" value="Unassembled WGS sequence"/>
</dbReference>
<proteinExistence type="predicted"/>
<organism evidence="1 2">
    <name type="scientific">Ziziphus jujuba var. spinosa</name>
    <dbReference type="NCBI Taxonomy" id="714518"/>
    <lineage>
        <taxon>Eukaryota</taxon>
        <taxon>Viridiplantae</taxon>
        <taxon>Streptophyta</taxon>
        <taxon>Embryophyta</taxon>
        <taxon>Tracheophyta</taxon>
        <taxon>Spermatophyta</taxon>
        <taxon>Magnoliopsida</taxon>
        <taxon>eudicotyledons</taxon>
        <taxon>Gunneridae</taxon>
        <taxon>Pentapetalae</taxon>
        <taxon>rosids</taxon>
        <taxon>fabids</taxon>
        <taxon>Rosales</taxon>
        <taxon>Rhamnaceae</taxon>
        <taxon>Paliureae</taxon>
        <taxon>Ziziphus</taxon>
    </lineage>
</organism>
<evidence type="ECO:0000313" key="1">
    <source>
        <dbReference type="EMBL" id="KAH7545707.1"/>
    </source>
</evidence>
<comment type="caution">
    <text evidence="1">The sequence shown here is derived from an EMBL/GenBank/DDBJ whole genome shotgun (WGS) entry which is preliminary data.</text>
</comment>
<dbReference type="AlphaFoldDB" id="A0A978W173"/>
<accession>A0A978W173</accession>
<gene>
    <name evidence="1" type="ORF">FEM48_Zijuj01G0122300</name>
</gene>